<keyword evidence="2" id="KW-1185">Reference proteome</keyword>
<dbReference type="Proteomes" id="UP000537141">
    <property type="component" value="Unassembled WGS sequence"/>
</dbReference>
<protein>
    <recommendedName>
        <fullName evidence="3">DUF2947 family protein</fullName>
    </recommendedName>
</protein>
<organism evidence="1 2">
    <name type="scientific">Thalassotalea piscium</name>
    <dbReference type="NCBI Taxonomy" id="1230533"/>
    <lineage>
        <taxon>Bacteria</taxon>
        <taxon>Pseudomonadati</taxon>
        <taxon>Pseudomonadota</taxon>
        <taxon>Gammaproteobacteria</taxon>
        <taxon>Alteromonadales</taxon>
        <taxon>Colwelliaceae</taxon>
        <taxon>Thalassotalea</taxon>
    </lineage>
</organism>
<accession>A0A7X0NFB3</accession>
<name>A0A7X0NFB3_9GAMM</name>
<sequence>MNYIKLDDFKYAWIFRHQSMPLDEKTKSLIKPMNSNRANSLWDEFISKQADHPDFFKKGDWPANKKSWLDNGEWENRWESDTPELPESITEYLNWDNNTAVYYCINRQLILETTWITFQRCWKNFLFVDDGTILIGKKRQQAVQFTSDGKFRLGNKNTKQVK</sequence>
<proteinExistence type="predicted"/>
<evidence type="ECO:0000313" key="2">
    <source>
        <dbReference type="Proteomes" id="UP000537141"/>
    </source>
</evidence>
<dbReference type="RefSeq" id="WP_184422784.1">
    <property type="nucleotide sequence ID" value="NZ_AP027362.1"/>
</dbReference>
<dbReference type="EMBL" id="JACHHU010000004">
    <property type="protein sequence ID" value="MBB6542288.1"/>
    <property type="molecule type" value="Genomic_DNA"/>
</dbReference>
<gene>
    <name evidence="1" type="ORF">HNQ55_000775</name>
</gene>
<evidence type="ECO:0000313" key="1">
    <source>
        <dbReference type="EMBL" id="MBB6542288.1"/>
    </source>
</evidence>
<dbReference type="Pfam" id="PF11163">
    <property type="entry name" value="DUF2947"/>
    <property type="match status" value="1"/>
</dbReference>
<comment type="caution">
    <text evidence="1">The sequence shown here is derived from an EMBL/GenBank/DDBJ whole genome shotgun (WGS) entry which is preliminary data.</text>
</comment>
<dbReference type="InterPro" id="IPR021334">
    <property type="entry name" value="DUF2947"/>
</dbReference>
<dbReference type="AlphaFoldDB" id="A0A7X0NFB3"/>
<reference evidence="1 2" key="1">
    <citation type="submission" date="2020-08" db="EMBL/GenBank/DDBJ databases">
        <title>Genomic Encyclopedia of Type Strains, Phase IV (KMG-IV): sequencing the most valuable type-strain genomes for metagenomic binning, comparative biology and taxonomic classification.</title>
        <authorList>
            <person name="Goeker M."/>
        </authorList>
    </citation>
    <scope>NUCLEOTIDE SEQUENCE [LARGE SCALE GENOMIC DNA]</scope>
    <source>
        <strain evidence="1 2">DSM 26287</strain>
    </source>
</reference>
<evidence type="ECO:0008006" key="3">
    <source>
        <dbReference type="Google" id="ProtNLM"/>
    </source>
</evidence>